<dbReference type="Gene3D" id="2.30.110.10">
    <property type="entry name" value="Electron Transport, Fmn-binding Protein, Chain A"/>
    <property type="match status" value="1"/>
</dbReference>
<protein>
    <submittedName>
        <fullName evidence="1">Putative FMN-binding protein</fullName>
    </submittedName>
</protein>
<dbReference type="OrthoDB" id="595289at2"/>
<proteinExistence type="predicted"/>
<evidence type="ECO:0000313" key="1">
    <source>
        <dbReference type="EMBL" id="KJY57577.1"/>
    </source>
</evidence>
<sequence>MNQKFLDVMNDEGPVTIVTINANPASVVNTWMSYVKVDEANNCLYIPAAGMHSIENDFNQDNHILLTMGSKKVEGTAGPGAGFHVKGTGKFLAEGPEFSEMQARFPWLREVLRVNINQIEQKI</sequence>
<organism evidence="1 2">
    <name type="scientific">Lactobacillus kullabergensis</name>
    <dbReference type="NCBI Taxonomy" id="1218493"/>
    <lineage>
        <taxon>Bacteria</taxon>
        <taxon>Bacillati</taxon>
        <taxon>Bacillota</taxon>
        <taxon>Bacilli</taxon>
        <taxon>Lactobacillales</taxon>
        <taxon>Lactobacillaceae</taxon>
        <taxon>Lactobacillus</taxon>
    </lineage>
</organism>
<dbReference type="Proteomes" id="UP000033533">
    <property type="component" value="Unassembled WGS sequence"/>
</dbReference>
<dbReference type="SUPFAM" id="SSF50475">
    <property type="entry name" value="FMN-binding split barrel"/>
    <property type="match status" value="1"/>
</dbReference>
<evidence type="ECO:0000313" key="2">
    <source>
        <dbReference type="Proteomes" id="UP000033533"/>
    </source>
</evidence>
<dbReference type="EMBL" id="JXBY01000013">
    <property type="protein sequence ID" value="KJY57577.1"/>
    <property type="molecule type" value="Genomic_DNA"/>
</dbReference>
<dbReference type="HOGENOM" id="CLU_163878_0_0_9"/>
<accession>A0A0F4LFF5</accession>
<name>A0A0F4LFF5_9LACO</name>
<dbReference type="AlphaFoldDB" id="A0A0F4LFF5"/>
<dbReference type="PATRIC" id="fig|1218493.3.peg.606"/>
<comment type="caution">
    <text evidence="1">The sequence shown here is derived from an EMBL/GenBank/DDBJ whole genome shotgun (WGS) entry which is preliminary data.</text>
</comment>
<dbReference type="RefSeq" id="WP_045927743.1">
    <property type="nucleotide sequence ID" value="NZ_JBHSZS010000007.1"/>
</dbReference>
<dbReference type="InterPro" id="IPR012349">
    <property type="entry name" value="Split_barrel_FMN-bd"/>
</dbReference>
<reference evidence="1 2" key="1">
    <citation type="submission" date="2014-12" db="EMBL/GenBank/DDBJ databases">
        <title>Comparative genomics of the lactic acid bacteria isolated from the honey bee gut.</title>
        <authorList>
            <person name="Ellegaard K.M."/>
            <person name="Tamarit D."/>
            <person name="Javelind E."/>
            <person name="Olofsson T."/>
            <person name="Andersson S.G."/>
            <person name="Vasquez A."/>
        </authorList>
    </citation>
    <scope>NUCLEOTIDE SEQUENCE [LARGE SCALE GENOMIC DNA]</scope>
    <source>
        <strain evidence="1 2">Biut2</strain>
    </source>
</reference>
<gene>
    <name evidence="1" type="ORF">JF76_05650</name>
</gene>
<dbReference type="STRING" id="1218493.JF76_05650"/>